<dbReference type="SMART" id="SM00015">
    <property type="entry name" value="IQ"/>
    <property type="match status" value="3"/>
</dbReference>
<evidence type="ECO:0000256" key="10">
    <source>
        <dbReference type="ARBA" id="ARBA00023203"/>
    </source>
</evidence>
<organism evidence="18 19">
    <name type="scientific">Hibiscus syriacus</name>
    <name type="common">Rose of Sharon</name>
    <dbReference type="NCBI Taxonomy" id="106335"/>
    <lineage>
        <taxon>Eukaryota</taxon>
        <taxon>Viridiplantae</taxon>
        <taxon>Streptophyta</taxon>
        <taxon>Embryophyta</taxon>
        <taxon>Tracheophyta</taxon>
        <taxon>Spermatophyta</taxon>
        <taxon>Magnoliopsida</taxon>
        <taxon>eudicotyledons</taxon>
        <taxon>Gunneridae</taxon>
        <taxon>Pentapetalae</taxon>
        <taxon>rosids</taxon>
        <taxon>malvids</taxon>
        <taxon>Malvales</taxon>
        <taxon>Malvaceae</taxon>
        <taxon>Malvoideae</taxon>
        <taxon>Hibiscus</taxon>
    </lineage>
</organism>
<dbReference type="GO" id="GO:0016459">
    <property type="term" value="C:myosin complex"/>
    <property type="evidence" value="ECO:0007669"/>
    <property type="project" value="UniProtKB-KW"/>
</dbReference>
<dbReference type="InterPro" id="IPR001609">
    <property type="entry name" value="Myosin_head_motor_dom-like"/>
</dbReference>
<keyword evidence="11" id="KW-0604">Photosystem II</keyword>
<feature type="coiled-coil region" evidence="13">
    <location>
        <begin position="222"/>
        <end position="256"/>
    </location>
</feature>
<keyword evidence="19" id="KW-1185">Reference proteome</keyword>
<dbReference type="SUPFAM" id="SSF52540">
    <property type="entry name" value="P-loop containing nucleoside triphosphate hydrolases"/>
    <property type="match status" value="1"/>
</dbReference>
<keyword evidence="5" id="KW-0112">Calmodulin-binding</keyword>
<comment type="similarity">
    <text evidence="12">Belongs to the TRAFAC class myosin-kinesin ATPase superfamily. Myosin family.</text>
</comment>
<evidence type="ECO:0000256" key="7">
    <source>
        <dbReference type="ARBA" id="ARBA00023123"/>
    </source>
</evidence>
<comment type="caution">
    <text evidence="18">The sequence shown here is derived from an EMBL/GenBank/DDBJ whole genome shotgun (WGS) entry which is preliminary data.</text>
</comment>
<feature type="domain" description="Myosin motor" evidence="16">
    <location>
        <begin position="1"/>
        <end position="116"/>
    </location>
</feature>
<evidence type="ECO:0000256" key="11">
    <source>
        <dbReference type="ARBA" id="ARBA00023276"/>
    </source>
</evidence>
<feature type="domain" description="BRX" evidence="17">
    <location>
        <begin position="725"/>
        <end position="781"/>
    </location>
</feature>
<comment type="caution">
    <text evidence="12">Lacks conserved residue(s) required for the propagation of feature annotation.</text>
</comment>
<dbReference type="InterPro" id="IPR026960">
    <property type="entry name" value="RVT-Znf"/>
</dbReference>
<reference evidence="18" key="1">
    <citation type="submission" date="2019-09" db="EMBL/GenBank/DDBJ databases">
        <title>Draft genome information of white flower Hibiscus syriacus.</title>
        <authorList>
            <person name="Kim Y.-M."/>
        </authorList>
    </citation>
    <scope>NUCLEOTIDE SEQUENCE [LARGE SCALE GENOMIC DNA]</scope>
    <source>
        <tissue evidence="18">Leaf</tissue>
    </source>
</reference>
<dbReference type="InterPro" id="IPR009518">
    <property type="entry name" value="PSII_PsbX"/>
</dbReference>
<feature type="region of interest" description="Disordered" evidence="14">
    <location>
        <begin position="618"/>
        <end position="645"/>
    </location>
</feature>
<dbReference type="GO" id="GO:0030048">
    <property type="term" value="P:actin filament-based movement"/>
    <property type="evidence" value="ECO:0007669"/>
    <property type="project" value="UniProtKB-ARBA"/>
</dbReference>
<dbReference type="GO" id="GO:0005524">
    <property type="term" value="F:ATP binding"/>
    <property type="evidence" value="ECO:0007669"/>
    <property type="project" value="UniProtKB-KW"/>
</dbReference>
<feature type="transmembrane region" description="Helical" evidence="15">
    <location>
        <begin position="824"/>
        <end position="845"/>
    </location>
</feature>
<keyword evidence="7 12" id="KW-0518">Myosin</keyword>
<keyword evidence="9" id="KW-0505">Motor protein</keyword>
<dbReference type="GO" id="GO:0009523">
    <property type="term" value="C:photosystem II"/>
    <property type="evidence" value="ECO:0007669"/>
    <property type="project" value="UniProtKB-KW"/>
</dbReference>
<dbReference type="InterPro" id="IPR036961">
    <property type="entry name" value="Kinesin_motor_dom_sf"/>
</dbReference>
<evidence type="ECO:0000256" key="2">
    <source>
        <dbReference type="ARBA" id="ARBA00022692"/>
    </source>
</evidence>
<keyword evidence="10 12" id="KW-0009">Actin-binding</keyword>
<evidence type="ECO:0000256" key="12">
    <source>
        <dbReference type="PROSITE-ProRule" id="PRU00782"/>
    </source>
</evidence>
<evidence type="ECO:0000259" key="17">
    <source>
        <dbReference type="PROSITE" id="PS51514"/>
    </source>
</evidence>
<gene>
    <name evidence="18" type="ORF">F3Y22_tig00111238pilonHSYRG00250</name>
</gene>
<dbReference type="InterPro" id="IPR000048">
    <property type="entry name" value="IQ_motif_EF-hand-BS"/>
</dbReference>
<evidence type="ECO:0000256" key="3">
    <source>
        <dbReference type="ARBA" id="ARBA00022741"/>
    </source>
</evidence>
<evidence type="ECO:0000256" key="1">
    <source>
        <dbReference type="ARBA" id="ARBA00022531"/>
    </source>
</evidence>
<dbReference type="GO" id="GO:0051015">
    <property type="term" value="F:actin filament binding"/>
    <property type="evidence" value="ECO:0007669"/>
    <property type="project" value="TreeGrafter"/>
</dbReference>
<dbReference type="GO" id="GO:0007015">
    <property type="term" value="P:actin filament organization"/>
    <property type="evidence" value="ECO:0007669"/>
    <property type="project" value="TreeGrafter"/>
</dbReference>
<dbReference type="GO" id="GO:0000146">
    <property type="term" value="F:microfilament motor activity"/>
    <property type="evidence" value="ECO:0007669"/>
    <property type="project" value="TreeGrafter"/>
</dbReference>
<keyword evidence="6 15" id="KW-1133">Transmembrane helix</keyword>
<keyword evidence="1" id="KW-0602">Photosynthesis</keyword>
<dbReference type="EMBL" id="VEPZ02001279">
    <property type="protein sequence ID" value="KAE8682586.1"/>
    <property type="molecule type" value="Genomic_DNA"/>
</dbReference>
<dbReference type="Pfam" id="PF00063">
    <property type="entry name" value="Myosin_head"/>
    <property type="match status" value="1"/>
</dbReference>
<dbReference type="Pfam" id="PF06596">
    <property type="entry name" value="PsbX"/>
    <property type="match status" value="1"/>
</dbReference>
<evidence type="ECO:0000256" key="15">
    <source>
        <dbReference type="SAM" id="Phobius"/>
    </source>
</evidence>
<proteinExistence type="inferred from homology"/>
<evidence type="ECO:0000313" key="19">
    <source>
        <dbReference type="Proteomes" id="UP000436088"/>
    </source>
</evidence>
<dbReference type="Gene3D" id="3.30.70.1590">
    <property type="match status" value="1"/>
</dbReference>
<dbReference type="Gene3D" id="3.40.850.10">
    <property type="entry name" value="Kinesin motor domain"/>
    <property type="match status" value="1"/>
</dbReference>
<dbReference type="Proteomes" id="UP000436088">
    <property type="component" value="Unassembled WGS sequence"/>
</dbReference>
<dbReference type="GO" id="GO:0005516">
    <property type="term" value="F:calmodulin binding"/>
    <property type="evidence" value="ECO:0007669"/>
    <property type="project" value="UniProtKB-KW"/>
</dbReference>
<evidence type="ECO:0000256" key="13">
    <source>
        <dbReference type="SAM" id="Coils"/>
    </source>
</evidence>
<keyword evidence="3" id="KW-0547">Nucleotide-binding</keyword>
<dbReference type="GO" id="GO:0005737">
    <property type="term" value="C:cytoplasm"/>
    <property type="evidence" value="ECO:0007669"/>
    <property type="project" value="TreeGrafter"/>
</dbReference>
<evidence type="ECO:0000313" key="18">
    <source>
        <dbReference type="EMBL" id="KAE8682586.1"/>
    </source>
</evidence>
<evidence type="ECO:0000256" key="9">
    <source>
        <dbReference type="ARBA" id="ARBA00023175"/>
    </source>
</evidence>
<dbReference type="AlphaFoldDB" id="A0A6A2YT69"/>
<evidence type="ECO:0000256" key="8">
    <source>
        <dbReference type="ARBA" id="ARBA00023136"/>
    </source>
</evidence>
<evidence type="ECO:0000256" key="5">
    <source>
        <dbReference type="ARBA" id="ARBA00022860"/>
    </source>
</evidence>
<dbReference type="InterPro" id="IPR013591">
    <property type="entry name" value="Brevis_radix_dom"/>
</dbReference>
<dbReference type="Pfam" id="PF08381">
    <property type="entry name" value="BRX"/>
    <property type="match status" value="1"/>
</dbReference>
<evidence type="ECO:0000256" key="4">
    <source>
        <dbReference type="ARBA" id="ARBA00022840"/>
    </source>
</evidence>
<dbReference type="HAMAP" id="MF_01386">
    <property type="entry name" value="PSII_PsbX_1"/>
    <property type="match status" value="1"/>
</dbReference>
<protein>
    <submittedName>
        <fullName evidence="18">Myosin-17</fullName>
    </submittedName>
</protein>
<dbReference type="PROSITE" id="PS50096">
    <property type="entry name" value="IQ"/>
    <property type="match status" value="2"/>
</dbReference>
<evidence type="ECO:0000256" key="14">
    <source>
        <dbReference type="SAM" id="MobiDB-lite"/>
    </source>
</evidence>
<dbReference type="PANTHER" id="PTHR13140">
    <property type="entry name" value="MYOSIN"/>
    <property type="match status" value="1"/>
</dbReference>
<dbReference type="PROSITE" id="PS51456">
    <property type="entry name" value="MYOSIN_MOTOR"/>
    <property type="match status" value="1"/>
</dbReference>
<name>A0A6A2YT69_HIBSY</name>
<dbReference type="InterPro" id="IPR027417">
    <property type="entry name" value="P-loop_NTPase"/>
</dbReference>
<dbReference type="Pfam" id="PF13966">
    <property type="entry name" value="zf-RVT"/>
    <property type="match status" value="1"/>
</dbReference>
<keyword evidence="2 15" id="KW-0812">Transmembrane</keyword>
<dbReference type="PROSITE" id="PS51514">
    <property type="entry name" value="BRX"/>
    <property type="match status" value="1"/>
</dbReference>
<keyword evidence="13" id="KW-0175">Coiled coil</keyword>
<dbReference type="Gene3D" id="1.20.5.510">
    <property type="entry name" value="Single helix bin"/>
    <property type="match status" value="1"/>
</dbReference>
<evidence type="ECO:0000259" key="16">
    <source>
        <dbReference type="PROSITE" id="PS51456"/>
    </source>
</evidence>
<dbReference type="InterPro" id="IPR023431">
    <property type="entry name" value="PSII_PsbX_type_1_subfam"/>
</dbReference>
<dbReference type="FunFam" id="3.30.70.1590:FF:000006">
    <property type="entry name" value="Myosin XI D"/>
    <property type="match status" value="1"/>
</dbReference>
<keyword evidence="4" id="KW-0067">ATP-binding</keyword>
<keyword evidence="8 15" id="KW-0472">Membrane</keyword>
<evidence type="ECO:0000256" key="6">
    <source>
        <dbReference type="ARBA" id="ARBA00022989"/>
    </source>
</evidence>
<accession>A0A6A2YT69</accession>
<dbReference type="PANTHER" id="PTHR13140:SF772">
    <property type="entry name" value="MYOSIN-17"/>
    <property type="match status" value="1"/>
</dbReference>
<sequence>METLYSTEPHYIRCVKPNNLLKPAIFENANIIQQLRCGGVLEAIRISCAGYPTRRTFYEFLHRFGVLAPEILEGNHDDKVACQMILDKMGLKGYQIGKTKVFLRAGQMAELDARRAEVLGNAARTIQRQFRTYIARKEFIARRKAVIMLQSHWLGMLACKTGLRAMTARNEFRFRKQTKAAIIIQAALRCHVAYSYHKNLQKVALATQCGWSRVARRELRKLKMAARETGALKEAKDKLEKRVEELTWRLQLEKRLRQEAARKAIEEAPPVIIKETPVIVQDAEKVNSLAAEVESLKVSLLSERKAAEEARNACSDVETRNAELVKKLEESERKVDQLQDSRIPENGKVSSDTTLVISNVREPESEEKPQKSFNERQQVVAIGIHDKAATGARVSWGTICQSKLEGGLDLKDLKTWNKACMIQLIRNILAGEGSLWVAWLNNYVLNDKDFWHIESGTNTNWTFRKLLKLRSEANAVFSTGVTSIRAIWEETRVKRDKVHWNNLIWFPLHNPKHSMIAWMAILDRLPTKIKLQHMGIATDGLCVLCKETQETRDHLFMECPLTSSLWKEILILTGLRRSSLSCDHQMSWACGSWTVEKCLTNGKLKDAGLRAIQDQGTLQCPESSKMESAEASPVTPPLSRERLPRNLYRPTGLSVGYSSSDSLDQHPMQAQNYCDSGVASTPKVSSMSGAKTEISSMDASMRSSSSREADRYGELSMSNASDPETEWVEQDEPGVYITIKALPGGKRELRRVRFSRERFGEMHARLCWGYPKQGGWLRGFVEAIVSEGGEVKAASSVKETAAAITTYMLIPQAADGVTPSLKNFLLSITAAGLVLAAIVGALIGVSNFDPVKQTSTISLKY</sequence>
<dbReference type="Gene3D" id="1.20.5.190">
    <property type="match status" value="1"/>
</dbReference>
<feature type="coiled-coil region" evidence="13">
    <location>
        <begin position="307"/>
        <end position="341"/>
    </location>
</feature>
<dbReference type="GO" id="GO:0015979">
    <property type="term" value="P:photosynthesis"/>
    <property type="evidence" value="ECO:0007669"/>
    <property type="project" value="UniProtKB-KW"/>
</dbReference>
<dbReference type="Pfam" id="PF00612">
    <property type="entry name" value="IQ"/>
    <property type="match status" value="3"/>
</dbReference>